<keyword evidence="2" id="KW-0645">Protease</keyword>
<dbReference type="PROSITE" id="PS51781">
    <property type="entry name" value="SH3B"/>
    <property type="match status" value="1"/>
</dbReference>
<dbReference type="Pfam" id="PF08239">
    <property type="entry name" value="SH3_3"/>
    <property type="match status" value="1"/>
</dbReference>
<dbReference type="SUPFAM" id="SSF54001">
    <property type="entry name" value="Cysteine proteinases"/>
    <property type="match status" value="1"/>
</dbReference>
<evidence type="ECO:0000313" key="7">
    <source>
        <dbReference type="EMBL" id="MEL5989093.1"/>
    </source>
</evidence>
<name>A0ABU9LPU4_9BACL</name>
<feature type="domain" description="SH3b" evidence="5">
    <location>
        <begin position="36"/>
        <end position="105"/>
    </location>
</feature>
<dbReference type="PANTHER" id="PTHR47053">
    <property type="entry name" value="MUREIN DD-ENDOPEPTIDASE MEPH-RELATED"/>
    <property type="match status" value="1"/>
</dbReference>
<evidence type="ECO:0000259" key="6">
    <source>
        <dbReference type="PROSITE" id="PS51935"/>
    </source>
</evidence>
<protein>
    <submittedName>
        <fullName evidence="7">SH3 domain-containing C40 family peptidase</fullName>
    </submittedName>
</protein>
<dbReference type="Gene3D" id="2.30.30.40">
    <property type="entry name" value="SH3 Domains"/>
    <property type="match status" value="1"/>
</dbReference>
<dbReference type="InterPro" id="IPR000064">
    <property type="entry name" value="NLP_P60_dom"/>
</dbReference>
<keyword evidence="4" id="KW-0788">Thiol protease</keyword>
<reference evidence="7 8" key="1">
    <citation type="submission" date="2024-04" db="EMBL/GenBank/DDBJ databases">
        <authorList>
            <person name="Wu Y.S."/>
            <person name="Zhang L."/>
        </authorList>
    </citation>
    <scope>NUCLEOTIDE SEQUENCE [LARGE SCALE GENOMIC DNA]</scope>
    <source>
        <strain evidence="7 8">KG-01</strain>
    </source>
</reference>
<dbReference type="Gene3D" id="3.90.1720.10">
    <property type="entry name" value="endopeptidase domain like (from Nostoc punctiforme)"/>
    <property type="match status" value="1"/>
</dbReference>
<evidence type="ECO:0000259" key="5">
    <source>
        <dbReference type="PROSITE" id="PS51781"/>
    </source>
</evidence>
<evidence type="ECO:0000256" key="1">
    <source>
        <dbReference type="ARBA" id="ARBA00007074"/>
    </source>
</evidence>
<accession>A0ABU9LPU4</accession>
<evidence type="ECO:0000256" key="4">
    <source>
        <dbReference type="ARBA" id="ARBA00022807"/>
    </source>
</evidence>
<dbReference type="InterPro" id="IPR038765">
    <property type="entry name" value="Papain-like_cys_pep_sf"/>
</dbReference>
<dbReference type="Pfam" id="PF00877">
    <property type="entry name" value="NLPC_P60"/>
    <property type="match status" value="1"/>
</dbReference>
<evidence type="ECO:0000313" key="8">
    <source>
        <dbReference type="Proteomes" id="UP001398420"/>
    </source>
</evidence>
<organism evidence="7 8">
    <name type="scientific">Kurthia gibsonii</name>
    <dbReference type="NCBI Taxonomy" id="33946"/>
    <lineage>
        <taxon>Bacteria</taxon>
        <taxon>Bacillati</taxon>
        <taxon>Bacillota</taxon>
        <taxon>Bacilli</taxon>
        <taxon>Bacillales</taxon>
        <taxon>Caryophanaceae</taxon>
        <taxon>Kurthia</taxon>
    </lineage>
</organism>
<dbReference type="EMBL" id="JBCEWA010000009">
    <property type="protein sequence ID" value="MEL5989093.1"/>
    <property type="molecule type" value="Genomic_DNA"/>
</dbReference>
<dbReference type="Proteomes" id="UP001398420">
    <property type="component" value="Unassembled WGS sequence"/>
</dbReference>
<dbReference type="SMART" id="SM00287">
    <property type="entry name" value="SH3b"/>
    <property type="match status" value="1"/>
</dbReference>
<dbReference type="SUPFAM" id="SSF50044">
    <property type="entry name" value="SH3-domain"/>
    <property type="match status" value="1"/>
</dbReference>
<keyword evidence="3" id="KW-0378">Hydrolase</keyword>
<dbReference type="InterPro" id="IPR003646">
    <property type="entry name" value="SH3-like_bac-type"/>
</dbReference>
<proteinExistence type="inferred from homology"/>
<dbReference type="InterPro" id="IPR036028">
    <property type="entry name" value="SH3-like_dom_sf"/>
</dbReference>
<sequence length="235" mass="25223">MKKHKLLTSILTGALALTVGFTGVATEQQASAASSKTTKVSKNYYTKAALNMRTGPTTKAKRVLTIPKGKKVYAYQRKTVSGTWYKVKYNGKVGWVSGKYLSSKKAKKTVKKASAASGNAIINAGRKYVGTPYVWGGSRPGGFDCSGFTSYVYKQAGMKSLPRTSRAQKASVKRVSSPKVGDLIFFSATPGGSYVSHVGIYAGNNQVLHAAGNSVKFQSLSGYWNQRVVSYGTTR</sequence>
<dbReference type="PROSITE" id="PS51935">
    <property type="entry name" value="NLPC_P60"/>
    <property type="match status" value="1"/>
</dbReference>
<keyword evidence="8" id="KW-1185">Reference proteome</keyword>
<comment type="similarity">
    <text evidence="1">Belongs to the peptidase C40 family.</text>
</comment>
<feature type="domain" description="NlpC/P60" evidence="6">
    <location>
        <begin position="115"/>
        <end position="235"/>
    </location>
</feature>
<dbReference type="RefSeq" id="WP_087680099.1">
    <property type="nucleotide sequence ID" value="NZ_CP147847.1"/>
</dbReference>
<evidence type="ECO:0000256" key="3">
    <source>
        <dbReference type="ARBA" id="ARBA00022801"/>
    </source>
</evidence>
<dbReference type="PANTHER" id="PTHR47053:SF1">
    <property type="entry name" value="MUREIN DD-ENDOPEPTIDASE MEPH-RELATED"/>
    <property type="match status" value="1"/>
</dbReference>
<comment type="caution">
    <text evidence="7">The sequence shown here is derived from an EMBL/GenBank/DDBJ whole genome shotgun (WGS) entry which is preliminary data.</text>
</comment>
<evidence type="ECO:0000256" key="2">
    <source>
        <dbReference type="ARBA" id="ARBA00022670"/>
    </source>
</evidence>
<dbReference type="InterPro" id="IPR051202">
    <property type="entry name" value="Peptidase_C40"/>
</dbReference>
<gene>
    <name evidence="7" type="ORF">AAF454_11825</name>
</gene>